<proteinExistence type="predicted"/>
<gene>
    <name evidence="2" type="ORF">AN215_03585</name>
</gene>
<reference evidence="2 3" key="1">
    <citation type="journal article" date="2016" name="Front. Microbiol.">
        <title>Comparative Genomics Analysis of Streptomyces Species Reveals Their Adaptation to the Marine Environment and Their Diversity at the Genomic Level.</title>
        <authorList>
            <person name="Tian X."/>
            <person name="Zhang Z."/>
            <person name="Yang T."/>
            <person name="Chen M."/>
            <person name="Li J."/>
            <person name="Chen F."/>
            <person name="Yang J."/>
            <person name="Li W."/>
            <person name="Zhang B."/>
            <person name="Zhang Z."/>
            <person name="Wu J."/>
            <person name="Zhang C."/>
            <person name="Long L."/>
            <person name="Xiao J."/>
        </authorList>
    </citation>
    <scope>NUCLEOTIDE SEQUENCE [LARGE SCALE GENOMIC DNA]</scope>
    <source>
        <strain evidence="2 3">SCSIO 10390</strain>
    </source>
</reference>
<accession>A0A1E7JTI4</accession>
<protein>
    <submittedName>
        <fullName evidence="2">Uncharacterized protein</fullName>
    </submittedName>
</protein>
<keyword evidence="3" id="KW-1185">Reference proteome</keyword>
<keyword evidence="1" id="KW-1133">Transmembrane helix</keyword>
<comment type="caution">
    <text evidence="2">The sequence shown here is derived from an EMBL/GenBank/DDBJ whole genome shotgun (WGS) entry which is preliminary data.</text>
</comment>
<name>A0A1E7JTI4_9ACTN</name>
<evidence type="ECO:0000313" key="3">
    <source>
        <dbReference type="Proteomes" id="UP000176087"/>
    </source>
</evidence>
<evidence type="ECO:0000313" key="2">
    <source>
        <dbReference type="EMBL" id="OEU92190.1"/>
    </source>
</evidence>
<feature type="transmembrane region" description="Helical" evidence="1">
    <location>
        <begin position="41"/>
        <end position="57"/>
    </location>
</feature>
<dbReference type="EMBL" id="LJGT01000037">
    <property type="protein sequence ID" value="OEU92190.1"/>
    <property type="molecule type" value="Genomic_DNA"/>
</dbReference>
<evidence type="ECO:0000256" key="1">
    <source>
        <dbReference type="SAM" id="Phobius"/>
    </source>
</evidence>
<dbReference type="AlphaFoldDB" id="A0A1E7JTI4"/>
<dbReference type="Proteomes" id="UP000176087">
    <property type="component" value="Unassembled WGS sequence"/>
</dbReference>
<sequence>MLGVRYVLRRPARGGAAPYATDGSDHRGVVNHLYTALLKRYGVLVLICLALMAVPLITRATYLIPLMGVGLLGIVLATVCWFDQLRWVRQCARVLSVYGFEFRTPVYQLDLSRNGGRVLVLGYEGLESPDMFAREPMGHPCWPERIAEGVWFAGDEVFGGALLVPGTGELMCLQPLDWDAFDEWRAAADEERRAKAKRAGLDRNSV</sequence>
<keyword evidence="1" id="KW-0472">Membrane</keyword>
<keyword evidence="1" id="KW-0812">Transmembrane</keyword>
<feature type="transmembrane region" description="Helical" evidence="1">
    <location>
        <begin position="63"/>
        <end position="82"/>
    </location>
</feature>
<organism evidence="2 3">
    <name type="scientific">Streptomyces abyssalis</name>
    <dbReference type="NCBI Taxonomy" id="933944"/>
    <lineage>
        <taxon>Bacteria</taxon>
        <taxon>Bacillati</taxon>
        <taxon>Actinomycetota</taxon>
        <taxon>Actinomycetes</taxon>
        <taxon>Kitasatosporales</taxon>
        <taxon>Streptomycetaceae</taxon>
        <taxon>Streptomyces</taxon>
    </lineage>
</organism>